<evidence type="ECO:0000256" key="1">
    <source>
        <dbReference type="SAM" id="SignalP"/>
    </source>
</evidence>
<feature type="chain" id="PRO_5016069721" description="Beta propeller domain-containing protein" evidence="1">
    <location>
        <begin position="27"/>
        <end position="675"/>
    </location>
</feature>
<dbReference type="EMBL" id="NBIV01000357">
    <property type="protein sequence ID" value="PXF40115.1"/>
    <property type="molecule type" value="Genomic_DNA"/>
</dbReference>
<reference evidence="2 3" key="1">
    <citation type="journal article" date="2018" name="Mol. Biol. Evol.">
        <title>Analysis of the draft genome of the red seaweed Gracilariopsis chorda provides insights into genome size evolution in Rhodophyta.</title>
        <authorList>
            <person name="Lee J."/>
            <person name="Yang E.C."/>
            <person name="Graf L."/>
            <person name="Yang J.H."/>
            <person name="Qiu H."/>
            <person name="Zel Zion U."/>
            <person name="Chan C.X."/>
            <person name="Stephens T.G."/>
            <person name="Weber A.P.M."/>
            <person name="Boo G.H."/>
            <person name="Boo S.M."/>
            <person name="Kim K.M."/>
            <person name="Shin Y."/>
            <person name="Jung M."/>
            <person name="Lee S.J."/>
            <person name="Yim H.S."/>
            <person name="Lee J.H."/>
            <person name="Bhattacharya D."/>
            <person name="Yoon H.S."/>
        </authorList>
    </citation>
    <scope>NUCLEOTIDE SEQUENCE [LARGE SCALE GENOMIC DNA]</scope>
    <source>
        <strain evidence="2 3">SKKU-2015</strain>
        <tissue evidence="2">Whole body</tissue>
    </source>
</reference>
<evidence type="ECO:0000313" key="2">
    <source>
        <dbReference type="EMBL" id="PXF40115.1"/>
    </source>
</evidence>
<feature type="signal peptide" evidence="1">
    <location>
        <begin position="1"/>
        <end position="26"/>
    </location>
</feature>
<proteinExistence type="predicted"/>
<dbReference type="InterPro" id="IPR019198">
    <property type="entry name" value="Beta_propeller_containing"/>
</dbReference>
<evidence type="ECO:0000313" key="3">
    <source>
        <dbReference type="Proteomes" id="UP000247409"/>
    </source>
</evidence>
<organism evidence="2 3">
    <name type="scientific">Gracilariopsis chorda</name>
    <dbReference type="NCBI Taxonomy" id="448386"/>
    <lineage>
        <taxon>Eukaryota</taxon>
        <taxon>Rhodophyta</taxon>
        <taxon>Florideophyceae</taxon>
        <taxon>Rhodymeniophycidae</taxon>
        <taxon>Gracilariales</taxon>
        <taxon>Gracilariaceae</taxon>
        <taxon>Gracilariopsis</taxon>
    </lineage>
</organism>
<protein>
    <recommendedName>
        <fullName evidence="4">Beta propeller domain-containing protein</fullName>
    </recommendedName>
</protein>
<comment type="caution">
    <text evidence="2">The sequence shown here is derived from an EMBL/GenBank/DDBJ whole genome shotgun (WGS) entry which is preliminary data.</text>
</comment>
<dbReference type="OrthoDB" id="10264491at2759"/>
<accession>A0A2V3IDF1</accession>
<gene>
    <name evidence="2" type="ORF">BWQ96_10176</name>
</gene>
<dbReference type="AlphaFoldDB" id="A0A2V3IDF1"/>
<evidence type="ECO:0008006" key="4">
    <source>
        <dbReference type="Google" id="ProtNLM"/>
    </source>
</evidence>
<dbReference type="Proteomes" id="UP000247409">
    <property type="component" value="Unassembled WGS sequence"/>
</dbReference>
<keyword evidence="1" id="KW-0732">Signal</keyword>
<dbReference type="Pfam" id="PF09826">
    <property type="entry name" value="Beta_propel"/>
    <property type="match status" value="1"/>
</dbReference>
<keyword evidence="3" id="KW-1185">Reference proteome</keyword>
<name>A0A2V3IDF1_9FLOR</name>
<sequence>MKLAHPCHTAVLAAVLLNFLLRNAFAVSLNRYNSCPDLVSYFRNNALSRVGAYGLSDSRNFGGFRPSLFCGPFRGGPGGFGGEPILFANAAIGGDGAAAASVPLAASASLEGAAAAPQPAPAREQVAGVDFSETNVQVEGVDEPDIIKTDGNRVFVVRGRKFFVVKVASGGSNGYVTGELSLPSHAREMLIQGDHLLVIAQTFGSIYPTPLLSSVGGFFFDQSLTTVYQIKVTNGVPKLVSTLRMEGRYLNSREVDGVARIVTLYRPHLRFKFPSCVIPYAEAEAHNQDIIRRSTEREWYPSYSLKVDGQAGETTDLISSCSNVYIPGIFPGFELLTVVTLPVSGNLKPTGSVSIVSEGDEVYSTASSLYVTTTEYRWDFFGFENSLRSGRNFETSIHKFSLNNYGANYVASGEVSGSVLNQFSMHEFNGYFFIATTDGAPWWGARDESSSKVTSFRPYGRSLRKIGEVGNLGLGERIFAVRYVKDTAYVVTFRQIDPLYIIDLSRPWWLRVTGELKIPGFSSYLHPISPGRILGVGQDATPEGRVTGSKVTLFDVSDKTNPTELSSWTLSGGRSTAEWDHRAFLYWDPESVAVLPVSAYFGSERFVGSVVLKVSTSSIQERGRITHEAISSSRYSPSIERNIVLGGEHLWSLSSKQLQVNNIKDLSKESVTSLN</sequence>